<reference evidence="8 9" key="1">
    <citation type="submission" date="2021-06" db="EMBL/GenBank/DDBJ databases">
        <title>Halomicroarcula sp. a new haloarchaeum isolated from saline soil.</title>
        <authorList>
            <person name="Duran-Viseras A."/>
            <person name="Sanchez-Porro C."/>
            <person name="Ventosa A."/>
        </authorList>
    </citation>
    <scope>NUCLEOTIDE SEQUENCE [LARGE SCALE GENOMIC DNA]</scope>
    <source>
        <strain evidence="8 9">F13</strain>
    </source>
</reference>
<feature type="transmembrane region" description="Helical" evidence="5">
    <location>
        <begin position="55"/>
        <end position="75"/>
    </location>
</feature>
<feature type="transmembrane region" description="Helical" evidence="5">
    <location>
        <begin position="228"/>
        <end position="247"/>
    </location>
</feature>
<feature type="transmembrane region" description="Helical" evidence="5">
    <location>
        <begin position="191"/>
        <end position="216"/>
    </location>
</feature>
<dbReference type="PANTHER" id="PTHR42829:SF1">
    <property type="entry name" value="INORGANIC CARBON TRANSPORTER SUBUNIT DABB-RELATED"/>
    <property type="match status" value="1"/>
</dbReference>
<dbReference type="RefSeq" id="WP_220617079.1">
    <property type="nucleotide sequence ID" value="NZ_RKLR01000001.1"/>
</dbReference>
<keyword evidence="3 5" id="KW-1133">Transmembrane helix</keyword>
<keyword evidence="9" id="KW-1185">Reference proteome</keyword>
<comment type="subcellular location">
    <subcellularLocation>
        <location evidence="1">Membrane</location>
        <topology evidence="1">Multi-pass membrane protein</topology>
    </subcellularLocation>
</comment>
<feature type="transmembrane region" description="Helical" evidence="5">
    <location>
        <begin position="31"/>
        <end position="49"/>
    </location>
</feature>
<feature type="transmembrane region" description="Helical" evidence="5">
    <location>
        <begin position="96"/>
        <end position="113"/>
    </location>
</feature>
<gene>
    <name evidence="8" type="ORF">EGH21_03545</name>
</gene>
<feature type="domain" description="NADH-Ubiquinone oxidoreductase (complex I) chain 5 N-terminal" evidence="7">
    <location>
        <begin position="60"/>
        <end position="97"/>
    </location>
</feature>
<dbReference type="InterPro" id="IPR003945">
    <property type="entry name" value="NU5C-like"/>
</dbReference>
<dbReference type="EMBL" id="RKLR01000001">
    <property type="protein sequence ID" value="MBX0322101.1"/>
    <property type="molecule type" value="Genomic_DNA"/>
</dbReference>
<dbReference type="Pfam" id="PF00662">
    <property type="entry name" value="Proton_antipo_N"/>
    <property type="match status" value="1"/>
</dbReference>
<dbReference type="AlphaFoldDB" id="A0AAW4PLV5"/>
<evidence type="ECO:0000256" key="5">
    <source>
        <dbReference type="SAM" id="Phobius"/>
    </source>
</evidence>
<accession>A0AAW4PLV5</accession>
<feature type="transmembrane region" description="Helical" evidence="5">
    <location>
        <begin position="441"/>
        <end position="459"/>
    </location>
</feature>
<evidence type="ECO:0000313" key="9">
    <source>
        <dbReference type="Proteomes" id="UP001430377"/>
    </source>
</evidence>
<evidence type="ECO:0000313" key="8">
    <source>
        <dbReference type="EMBL" id="MBX0322101.1"/>
    </source>
</evidence>
<dbReference type="PRINTS" id="PR01434">
    <property type="entry name" value="NADHDHGNASE5"/>
</dbReference>
<feature type="transmembrane region" description="Helical" evidence="5">
    <location>
        <begin position="294"/>
        <end position="317"/>
    </location>
</feature>
<dbReference type="Proteomes" id="UP001430377">
    <property type="component" value="Unassembled WGS sequence"/>
</dbReference>
<feature type="transmembrane region" description="Helical" evidence="5">
    <location>
        <begin position="400"/>
        <end position="421"/>
    </location>
</feature>
<dbReference type="GO" id="GO:0016020">
    <property type="term" value="C:membrane"/>
    <property type="evidence" value="ECO:0007669"/>
    <property type="project" value="UniProtKB-SubCell"/>
</dbReference>
<evidence type="ECO:0000256" key="2">
    <source>
        <dbReference type="ARBA" id="ARBA00022692"/>
    </source>
</evidence>
<sequence>MTEQQQTTAVGQLPNTGTESTSLAPRVFTRVVWALCVASLGVLVARFAVDGAWTLPGVAAVDGLTAVMWVVVTFFSGIVHSYSRRYMAGSQTIDRFFGGVFAFTLAVMVLVAADHVALFAGAWVAMGLLMADLIGHVRGWPQAQAAAALARRYFLASGALLTVALVTLSLSTGTTTVSGIVAAADTVPQTAWLVAAGALLLAAMIQSALVPFHTWLLSSMTAPTPASALMHAGFVNAGGVLLVRFAPVVTADAQFMLLVLVVGATSALVGKLLKTVQSDVKRQLGCSTVGQMGFMIMQAGLGFFGAALTHLVLHGFYKAYQFLSAGEQVEQTAPGGAESQSAGVLGAGVAILSALAGGAVFAALTGKGTHLDSGLLLAGLVVLTTLHATRTAVAQTDLPAAVRFGAVPLVFLPAIAVYALAYNLVHALLVGVPVVTAPADLTLVHGAVAAAFLAVYVAIERGAYEHSQRLYVALLNLSQPPADTVLTAKEDYNEY</sequence>
<name>A0AAW4PLV5_9EURY</name>
<comment type="caution">
    <text evidence="8">The sequence shown here is derived from an EMBL/GenBank/DDBJ whole genome shotgun (WGS) entry which is preliminary data.</text>
</comment>
<evidence type="ECO:0000259" key="6">
    <source>
        <dbReference type="Pfam" id="PF00361"/>
    </source>
</evidence>
<feature type="transmembrane region" description="Helical" evidence="5">
    <location>
        <begin position="344"/>
        <end position="364"/>
    </location>
</feature>
<feature type="transmembrane region" description="Helical" evidence="5">
    <location>
        <begin position="119"/>
        <end position="141"/>
    </location>
</feature>
<proteinExistence type="predicted"/>
<feature type="domain" description="NADH:quinone oxidoreductase/Mrp antiporter transmembrane" evidence="6">
    <location>
        <begin position="114"/>
        <end position="329"/>
    </location>
</feature>
<evidence type="ECO:0000259" key="7">
    <source>
        <dbReference type="Pfam" id="PF00662"/>
    </source>
</evidence>
<keyword evidence="2 5" id="KW-0812">Transmembrane</keyword>
<protein>
    <submittedName>
        <fullName evidence="8">Oxidoreductase</fullName>
    </submittedName>
</protein>
<dbReference type="Pfam" id="PF00361">
    <property type="entry name" value="Proton_antipo_M"/>
    <property type="match status" value="1"/>
</dbReference>
<feature type="transmembrane region" description="Helical" evidence="5">
    <location>
        <begin position="253"/>
        <end position="273"/>
    </location>
</feature>
<dbReference type="InterPro" id="IPR001750">
    <property type="entry name" value="ND/Mrp_TM"/>
</dbReference>
<keyword evidence="4 5" id="KW-0472">Membrane</keyword>
<evidence type="ECO:0000256" key="1">
    <source>
        <dbReference type="ARBA" id="ARBA00004141"/>
    </source>
</evidence>
<organism evidence="8 9">
    <name type="scientific">Haloarcula rubra</name>
    <dbReference type="NCBI Taxonomy" id="2487747"/>
    <lineage>
        <taxon>Archaea</taxon>
        <taxon>Methanobacteriati</taxon>
        <taxon>Methanobacteriota</taxon>
        <taxon>Stenosarchaea group</taxon>
        <taxon>Halobacteria</taxon>
        <taxon>Halobacteriales</taxon>
        <taxon>Haloarculaceae</taxon>
        <taxon>Haloarcula</taxon>
    </lineage>
</organism>
<dbReference type="GO" id="GO:0003954">
    <property type="term" value="F:NADH dehydrogenase activity"/>
    <property type="evidence" value="ECO:0007669"/>
    <property type="project" value="TreeGrafter"/>
</dbReference>
<dbReference type="GO" id="GO:0008137">
    <property type="term" value="F:NADH dehydrogenase (ubiquinone) activity"/>
    <property type="evidence" value="ECO:0007669"/>
    <property type="project" value="InterPro"/>
</dbReference>
<dbReference type="InterPro" id="IPR001516">
    <property type="entry name" value="Proton_antipo_N"/>
</dbReference>
<dbReference type="GO" id="GO:0015990">
    <property type="term" value="P:electron transport coupled proton transport"/>
    <property type="evidence" value="ECO:0007669"/>
    <property type="project" value="TreeGrafter"/>
</dbReference>
<dbReference type="PANTHER" id="PTHR42829">
    <property type="entry name" value="NADH-UBIQUINONE OXIDOREDUCTASE CHAIN 5"/>
    <property type="match status" value="1"/>
</dbReference>
<feature type="transmembrane region" description="Helical" evidence="5">
    <location>
        <begin position="153"/>
        <end position="171"/>
    </location>
</feature>
<evidence type="ECO:0000256" key="4">
    <source>
        <dbReference type="ARBA" id="ARBA00023136"/>
    </source>
</evidence>
<dbReference type="GO" id="GO:0042773">
    <property type="term" value="P:ATP synthesis coupled electron transport"/>
    <property type="evidence" value="ECO:0007669"/>
    <property type="project" value="InterPro"/>
</dbReference>
<evidence type="ECO:0000256" key="3">
    <source>
        <dbReference type="ARBA" id="ARBA00022989"/>
    </source>
</evidence>